<dbReference type="Pfam" id="PF07478">
    <property type="entry name" value="Dala_Dala_lig_C"/>
    <property type="match status" value="1"/>
</dbReference>
<evidence type="ECO:0000256" key="4">
    <source>
        <dbReference type="PROSITE-ProRule" id="PRU00409"/>
    </source>
</evidence>
<keyword evidence="4" id="KW-0547">Nucleotide-binding</keyword>
<dbReference type="GO" id="GO:0005524">
    <property type="term" value="F:ATP binding"/>
    <property type="evidence" value="ECO:0007669"/>
    <property type="project" value="UniProtKB-UniRule"/>
</dbReference>
<name>A0A1C3U7Z0_9BRAD</name>
<dbReference type="Proteomes" id="UP000183174">
    <property type="component" value="Unassembled WGS sequence"/>
</dbReference>
<dbReference type="GO" id="GO:0046872">
    <property type="term" value="F:metal ion binding"/>
    <property type="evidence" value="ECO:0007669"/>
    <property type="project" value="InterPro"/>
</dbReference>
<dbReference type="InterPro" id="IPR013815">
    <property type="entry name" value="ATP_grasp_subdomain_1"/>
</dbReference>
<evidence type="ECO:0000313" key="7">
    <source>
        <dbReference type="Proteomes" id="UP000183174"/>
    </source>
</evidence>
<reference evidence="6 7" key="1">
    <citation type="submission" date="2016-08" db="EMBL/GenBank/DDBJ databases">
        <authorList>
            <person name="Seilhamer J.J."/>
        </authorList>
    </citation>
    <scope>NUCLEOTIDE SEQUENCE [LARGE SCALE GENOMIC DNA]</scope>
    <source>
        <strain evidence="6 7">CCBAU 10071</strain>
    </source>
</reference>
<evidence type="ECO:0000256" key="3">
    <source>
        <dbReference type="ARBA" id="ARBA00023316"/>
    </source>
</evidence>
<dbReference type="GO" id="GO:0071555">
    <property type="term" value="P:cell wall organization"/>
    <property type="evidence" value="ECO:0007669"/>
    <property type="project" value="UniProtKB-KW"/>
</dbReference>
<evidence type="ECO:0000259" key="5">
    <source>
        <dbReference type="PROSITE" id="PS50975"/>
    </source>
</evidence>
<dbReference type="Gene3D" id="3.30.1490.20">
    <property type="entry name" value="ATP-grasp fold, A domain"/>
    <property type="match status" value="1"/>
</dbReference>
<dbReference type="EMBL" id="FMAE01000001">
    <property type="protein sequence ID" value="SCB11457.1"/>
    <property type="molecule type" value="Genomic_DNA"/>
</dbReference>
<dbReference type="InterPro" id="IPR011761">
    <property type="entry name" value="ATP-grasp"/>
</dbReference>
<proteinExistence type="inferred from homology"/>
<dbReference type="PANTHER" id="PTHR23132:SF23">
    <property type="entry name" value="D-ALANINE--D-ALANINE LIGASE B"/>
    <property type="match status" value="1"/>
</dbReference>
<dbReference type="InterPro" id="IPR016185">
    <property type="entry name" value="PreATP-grasp_dom_sf"/>
</dbReference>
<keyword evidence="4" id="KW-0067">ATP-binding</keyword>
<keyword evidence="3" id="KW-0961">Cell wall biogenesis/degradation</keyword>
<dbReference type="PANTHER" id="PTHR23132">
    <property type="entry name" value="D-ALANINE--D-ALANINE LIGASE"/>
    <property type="match status" value="1"/>
</dbReference>
<keyword evidence="2 6" id="KW-0436">Ligase</keyword>
<evidence type="ECO:0000256" key="2">
    <source>
        <dbReference type="ARBA" id="ARBA00022598"/>
    </source>
</evidence>
<sequence>MNGFSGAQLRTVVRDYVAPRNDGTRETMNMRITILFGGSNRERLVSVATAQALHQALPEADLWWWDVEDKVHVVQSKQLLEHARPFEDEFKPGTRGVPLAQALDRAKAEDRVLVLGLHGGRAENGELQVMCEARGVPFTGSGSASSHLAFDKIAAKRFAALGGVTPPENLALDDIDEAFAEYGRLIAKPARDGSSYGLIFVNAKQDLVAVRNAAKHEEYVIEPYIAGVEATCGVLERTDGSIISLPPIEIIPGEGNFDYAAKYLLKSTQEICPGRFAPEITAALQAQAMLAHRAMSCTGYSRSDFIVSDKGLVYLETNTLPGLTKSSLYPKALKAEGIEFVDFLRGLVELACQRVRK</sequence>
<dbReference type="SUPFAM" id="SSF52440">
    <property type="entry name" value="PreATP-grasp domain"/>
    <property type="match status" value="1"/>
</dbReference>
<dbReference type="InterPro" id="IPR011095">
    <property type="entry name" value="Dala_Dala_lig_C"/>
</dbReference>
<dbReference type="Gene3D" id="3.40.50.20">
    <property type="match status" value="1"/>
</dbReference>
<dbReference type="InterPro" id="IPR011127">
    <property type="entry name" value="Dala_Dala_lig_N"/>
</dbReference>
<dbReference type="PROSITE" id="PS50975">
    <property type="entry name" value="ATP_GRASP"/>
    <property type="match status" value="1"/>
</dbReference>
<evidence type="ECO:0000256" key="1">
    <source>
        <dbReference type="ARBA" id="ARBA00010871"/>
    </source>
</evidence>
<evidence type="ECO:0000313" key="6">
    <source>
        <dbReference type="EMBL" id="SCB11457.1"/>
    </source>
</evidence>
<feature type="domain" description="ATP-grasp" evidence="5">
    <location>
        <begin position="156"/>
        <end position="349"/>
    </location>
</feature>
<protein>
    <submittedName>
        <fullName evidence="6">D-alanine--D-alanine ligase</fullName>
    </submittedName>
</protein>
<dbReference type="Pfam" id="PF01820">
    <property type="entry name" value="Dala_Dala_lig_N"/>
    <property type="match status" value="1"/>
</dbReference>
<gene>
    <name evidence="6" type="ORF">GA0061099_1001691</name>
</gene>
<dbReference type="SUPFAM" id="SSF56059">
    <property type="entry name" value="Glutathione synthetase ATP-binding domain-like"/>
    <property type="match status" value="1"/>
</dbReference>
<accession>A0A1C3U7Z0</accession>
<dbReference type="Gene3D" id="3.30.470.20">
    <property type="entry name" value="ATP-grasp fold, B domain"/>
    <property type="match status" value="1"/>
</dbReference>
<comment type="similarity">
    <text evidence="1">Belongs to the D-alanine--D-alanine ligase family.</text>
</comment>
<organism evidence="6 7">
    <name type="scientific">Bradyrhizobium yuanmingense</name>
    <dbReference type="NCBI Taxonomy" id="108015"/>
    <lineage>
        <taxon>Bacteria</taxon>
        <taxon>Pseudomonadati</taxon>
        <taxon>Pseudomonadota</taxon>
        <taxon>Alphaproteobacteria</taxon>
        <taxon>Hyphomicrobiales</taxon>
        <taxon>Nitrobacteraceae</taxon>
        <taxon>Bradyrhizobium</taxon>
    </lineage>
</organism>
<dbReference type="AlphaFoldDB" id="A0A1C3U7Z0"/>
<dbReference type="GO" id="GO:0008716">
    <property type="term" value="F:D-alanine-D-alanine ligase activity"/>
    <property type="evidence" value="ECO:0007669"/>
    <property type="project" value="InterPro"/>
</dbReference>